<evidence type="ECO:0000313" key="4">
    <source>
        <dbReference type="EMBL" id="QBM90037.1"/>
    </source>
</evidence>
<dbReference type="Gene3D" id="1.20.1050.10">
    <property type="match status" value="1"/>
</dbReference>
<dbReference type="AlphaFoldDB" id="A0A4P6XR53"/>
<keyword evidence="5" id="KW-1185">Reference proteome</keyword>
<evidence type="ECO:0000256" key="1">
    <source>
        <dbReference type="ARBA" id="ARBA00007409"/>
    </source>
</evidence>
<dbReference type="InterPro" id="IPR010987">
    <property type="entry name" value="Glutathione-S-Trfase_C-like"/>
</dbReference>
<dbReference type="PROSITE" id="PS50404">
    <property type="entry name" value="GST_NTER"/>
    <property type="match status" value="1"/>
</dbReference>
<gene>
    <name evidence="4" type="primary">MPUL0E02760</name>
    <name evidence="4" type="ORF">METSCH_E02760</name>
</gene>
<proteinExistence type="inferred from homology"/>
<dbReference type="SFLD" id="SFLDS00019">
    <property type="entry name" value="Glutathione_Transferase_(cytos"/>
    <property type="match status" value="1"/>
</dbReference>
<protein>
    <submittedName>
        <fullName evidence="4">Glutathione S-transferase</fullName>
    </submittedName>
</protein>
<dbReference type="InterPro" id="IPR004046">
    <property type="entry name" value="GST_C"/>
</dbReference>
<dbReference type="CDD" id="cd03046">
    <property type="entry name" value="GST_N_GTT1_like"/>
    <property type="match status" value="1"/>
</dbReference>
<evidence type="ECO:0000313" key="5">
    <source>
        <dbReference type="Proteomes" id="UP000292447"/>
    </source>
</evidence>
<dbReference type="Pfam" id="PF14497">
    <property type="entry name" value="GST_C_3"/>
    <property type="match status" value="1"/>
</dbReference>
<keyword evidence="4" id="KW-0808">Transferase</keyword>
<dbReference type="PANTHER" id="PTHR44051">
    <property type="entry name" value="GLUTATHIONE S-TRANSFERASE-RELATED"/>
    <property type="match status" value="1"/>
</dbReference>
<dbReference type="SFLD" id="SFLDG00358">
    <property type="entry name" value="Main_(cytGST)"/>
    <property type="match status" value="1"/>
</dbReference>
<dbReference type="InterPro" id="IPR040079">
    <property type="entry name" value="Glutathione_S-Trfase"/>
</dbReference>
<organism evidence="4 5">
    <name type="scientific">Metschnikowia aff. pulcherrima</name>
    <dbReference type="NCBI Taxonomy" id="2163413"/>
    <lineage>
        <taxon>Eukaryota</taxon>
        <taxon>Fungi</taxon>
        <taxon>Dikarya</taxon>
        <taxon>Ascomycota</taxon>
        <taxon>Saccharomycotina</taxon>
        <taxon>Pichiomycetes</taxon>
        <taxon>Metschnikowiaceae</taxon>
        <taxon>Metschnikowia</taxon>
    </lineage>
</organism>
<dbReference type="PANTHER" id="PTHR44051:SF9">
    <property type="entry name" value="GLUTATHIONE S-TRANSFERASE 1"/>
    <property type="match status" value="1"/>
</dbReference>
<dbReference type="InterPro" id="IPR036249">
    <property type="entry name" value="Thioredoxin-like_sf"/>
</dbReference>
<reference evidence="5" key="1">
    <citation type="submission" date="2019-03" db="EMBL/GenBank/DDBJ databases">
        <title>Snf2 controls pulcherriminic acid biosynthesis and connects pigmentation and antifungal activity of the yeast Metschnikowia pulcherrima.</title>
        <authorList>
            <person name="Gore-Lloyd D."/>
            <person name="Sumann I."/>
            <person name="Brachmann A.O."/>
            <person name="Schneeberger K."/>
            <person name="Ortiz-Merino R.A."/>
            <person name="Moreno-Beltran M."/>
            <person name="Schlaefli M."/>
            <person name="Kirner P."/>
            <person name="Santos Kron A."/>
            <person name="Wolfe K.H."/>
            <person name="Piel J."/>
            <person name="Ahrens C.H."/>
            <person name="Henk D."/>
            <person name="Freimoser F.M."/>
        </authorList>
    </citation>
    <scope>NUCLEOTIDE SEQUENCE [LARGE SCALE GENOMIC DNA]</scope>
    <source>
        <strain evidence="5">APC 1.2</strain>
    </source>
</reference>
<evidence type="ECO:0000259" key="2">
    <source>
        <dbReference type="PROSITE" id="PS50404"/>
    </source>
</evidence>
<dbReference type="SUPFAM" id="SSF47616">
    <property type="entry name" value="GST C-terminal domain-like"/>
    <property type="match status" value="1"/>
</dbReference>
<dbReference type="Proteomes" id="UP000292447">
    <property type="component" value="Chromosome V"/>
</dbReference>
<name>A0A4P6XR53_9ASCO</name>
<dbReference type="SUPFAM" id="SSF52833">
    <property type="entry name" value="Thioredoxin-like"/>
    <property type="match status" value="1"/>
</dbReference>
<dbReference type="GO" id="GO:0016740">
    <property type="term" value="F:transferase activity"/>
    <property type="evidence" value="ECO:0007669"/>
    <property type="project" value="UniProtKB-KW"/>
</dbReference>
<dbReference type="EMBL" id="CP034460">
    <property type="protein sequence ID" value="QBM90037.1"/>
    <property type="molecule type" value="Genomic_DNA"/>
</dbReference>
<feature type="domain" description="GST C-terminal" evidence="3">
    <location>
        <begin position="96"/>
        <end position="242"/>
    </location>
</feature>
<dbReference type="PROSITE" id="PS50405">
    <property type="entry name" value="GST_CTER"/>
    <property type="match status" value="1"/>
</dbReference>
<feature type="domain" description="GST N-terminal" evidence="2">
    <location>
        <begin position="3"/>
        <end position="90"/>
    </location>
</feature>
<dbReference type="InterPro" id="IPR004045">
    <property type="entry name" value="Glutathione_S-Trfase_N"/>
</dbReference>
<comment type="similarity">
    <text evidence="1">Belongs to the GST superfamily.</text>
</comment>
<dbReference type="Pfam" id="PF13409">
    <property type="entry name" value="GST_N_2"/>
    <property type="match status" value="1"/>
</dbReference>
<accession>A0A4P6XR53</accession>
<dbReference type="STRING" id="2163413.A0A4P6XR53"/>
<evidence type="ECO:0000259" key="3">
    <source>
        <dbReference type="PROSITE" id="PS50405"/>
    </source>
</evidence>
<dbReference type="Gene3D" id="3.40.30.10">
    <property type="entry name" value="Glutaredoxin"/>
    <property type="match status" value="1"/>
</dbReference>
<dbReference type="InterPro" id="IPR036282">
    <property type="entry name" value="Glutathione-S-Trfase_C_sf"/>
</dbReference>
<sequence>MGQDKIVLHYLVNSRASRIVWLLEELQVDYEIKTYNRISEGLAPPELKAVWPLGLSPVVQVFREGTSKPLTLAESGQIILYLINRYDTEGRFKPESEEDQVLVDYYLHFSEGSLQPHIVSLLVASVACQRAPWGLGWLVRSIMGKINSFYYLKKIKTAYAFLNDQLAAKNGGYFVGNKLTGADFILDFPVNMNLFANPQRFQEMGAGISGARDYPRLAEWNKLTTQRPLHVKAIKKEKDAKAHL</sequence>